<keyword evidence="2" id="KW-1185">Reference proteome</keyword>
<proteinExistence type="predicted"/>
<accession>A0ABW8SRJ8</accession>
<dbReference type="Proteomes" id="UP001623660">
    <property type="component" value="Unassembled WGS sequence"/>
</dbReference>
<dbReference type="RefSeq" id="WP_406794797.1">
    <property type="nucleotide sequence ID" value="NZ_JBJHZX010000079.1"/>
</dbReference>
<evidence type="ECO:0000313" key="1">
    <source>
        <dbReference type="EMBL" id="MFL0198685.1"/>
    </source>
</evidence>
<gene>
    <name evidence="1" type="ORF">ACJDU8_24475</name>
</gene>
<sequence length="91" mass="10503">MDGEELSTDKERLKEEIIDILKKQNYISELSECPLTTLKFLLRIGNAHLDGPAIYSALCELEEESKVIKGFERITSNLSIKINTSRWYLKQ</sequence>
<organism evidence="1 2">
    <name type="scientific">Candidatus Clostridium eludens</name>
    <dbReference type="NCBI Taxonomy" id="3381663"/>
    <lineage>
        <taxon>Bacteria</taxon>
        <taxon>Bacillati</taxon>
        <taxon>Bacillota</taxon>
        <taxon>Clostridia</taxon>
        <taxon>Eubacteriales</taxon>
        <taxon>Clostridiaceae</taxon>
        <taxon>Clostridium</taxon>
    </lineage>
</organism>
<protein>
    <submittedName>
        <fullName evidence="1">Uncharacterized protein</fullName>
    </submittedName>
</protein>
<evidence type="ECO:0000313" key="2">
    <source>
        <dbReference type="Proteomes" id="UP001623660"/>
    </source>
</evidence>
<name>A0ABW8SRJ8_9CLOT</name>
<dbReference type="EMBL" id="JBJHZX010000079">
    <property type="protein sequence ID" value="MFL0198685.1"/>
    <property type="molecule type" value="Genomic_DNA"/>
</dbReference>
<reference evidence="1 2" key="1">
    <citation type="submission" date="2024-11" db="EMBL/GenBank/DDBJ databases">
        <authorList>
            <person name="Heng Y.C."/>
            <person name="Lim A.C.H."/>
            <person name="Lee J.K.Y."/>
            <person name="Kittelmann S."/>
        </authorList>
    </citation>
    <scope>NUCLEOTIDE SEQUENCE [LARGE SCALE GENOMIC DNA]</scope>
    <source>
        <strain evidence="1 2">WILCCON 0269</strain>
    </source>
</reference>
<comment type="caution">
    <text evidence="1">The sequence shown here is derived from an EMBL/GenBank/DDBJ whole genome shotgun (WGS) entry which is preliminary data.</text>
</comment>